<sequence length="370" mass="39855">MVLGVQNRVGPWERPGAAWSCPNGGDFPRTTTTITATGAFSHHRVTWTPSPRAPWHGSIMRPKPAIIKVLQCQWIDTIVSVKMKLFVCLVLCFSLVLGDPGVIGPQDARKVRNPASGPTSYNTISPPDSETLSKLQNQVAPTVQIPTKSLTTAKVPEVASPFHTVAPPSVVPSPYLRQPAPAIASVPAQGQYYLAMVPQAAGNHMLQPATTPLIMQYINPQGQPTGGLQYIQLLRPVVYPYAPNQQYQAAYQQYPGYLQQSPATLSNAAHGPVPPTPYNVSPTPPPTTSTTQPGFVPFQPGTQYASVSHGQAPQAPAYSNGPVGQYSSPVLSYYPHRYLINPSELNFNTNEYVPSPGDGVYLKGVKSIRA</sequence>
<dbReference type="VEuPathDB" id="VectorBase:ACUA001604"/>
<dbReference type="AlphaFoldDB" id="A0A182LTJ5"/>
<dbReference type="Proteomes" id="UP000075883">
    <property type="component" value="Unassembled WGS sequence"/>
</dbReference>
<protein>
    <submittedName>
        <fullName evidence="2">Uncharacterized protein</fullName>
    </submittedName>
</protein>
<feature type="compositionally biased region" description="Polar residues" evidence="1">
    <location>
        <begin position="301"/>
        <end position="311"/>
    </location>
</feature>
<evidence type="ECO:0000313" key="2">
    <source>
        <dbReference type="EnsemblMetazoa" id="ACUA001604-PA"/>
    </source>
</evidence>
<proteinExistence type="predicted"/>
<dbReference type="EMBL" id="AXCM01002602">
    <property type="status" value="NOT_ANNOTATED_CDS"/>
    <property type="molecule type" value="Genomic_DNA"/>
</dbReference>
<feature type="region of interest" description="Disordered" evidence="1">
    <location>
        <begin position="108"/>
        <end position="128"/>
    </location>
</feature>
<feature type="region of interest" description="Disordered" evidence="1">
    <location>
        <begin position="301"/>
        <end position="320"/>
    </location>
</feature>
<dbReference type="EnsemblMetazoa" id="ACUA001604-RA">
    <property type="protein sequence ID" value="ACUA001604-PA"/>
    <property type="gene ID" value="ACUA001604"/>
</dbReference>
<evidence type="ECO:0000313" key="3">
    <source>
        <dbReference type="Proteomes" id="UP000075883"/>
    </source>
</evidence>
<accession>A0A182LTJ5</accession>
<keyword evidence="3" id="KW-1185">Reference proteome</keyword>
<name>A0A182LTJ5_9DIPT</name>
<organism evidence="2 3">
    <name type="scientific">Anopheles culicifacies</name>
    <dbReference type="NCBI Taxonomy" id="139723"/>
    <lineage>
        <taxon>Eukaryota</taxon>
        <taxon>Metazoa</taxon>
        <taxon>Ecdysozoa</taxon>
        <taxon>Arthropoda</taxon>
        <taxon>Hexapoda</taxon>
        <taxon>Insecta</taxon>
        <taxon>Pterygota</taxon>
        <taxon>Neoptera</taxon>
        <taxon>Endopterygota</taxon>
        <taxon>Diptera</taxon>
        <taxon>Nematocera</taxon>
        <taxon>Culicoidea</taxon>
        <taxon>Culicidae</taxon>
        <taxon>Anophelinae</taxon>
        <taxon>Anopheles</taxon>
        <taxon>culicifacies species complex</taxon>
    </lineage>
</organism>
<feature type="compositionally biased region" description="Polar residues" evidence="1">
    <location>
        <begin position="116"/>
        <end position="128"/>
    </location>
</feature>
<reference evidence="2" key="2">
    <citation type="submission" date="2020-05" db="UniProtKB">
        <authorList>
            <consortium name="EnsemblMetazoa"/>
        </authorList>
    </citation>
    <scope>IDENTIFICATION</scope>
    <source>
        <strain evidence="2">A-37</strain>
    </source>
</reference>
<evidence type="ECO:0000256" key="1">
    <source>
        <dbReference type="SAM" id="MobiDB-lite"/>
    </source>
</evidence>
<reference evidence="3" key="1">
    <citation type="submission" date="2013-09" db="EMBL/GenBank/DDBJ databases">
        <title>The Genome Sequence of Anopheles culicifacies species A.</title>
        <authorList>
            <consortium name="The Broad Institute Genomics Platform"/>
            <person name="Neafsey D.E."/>
            <person name="Besansky N."/>
            <person name="Howell P."/>
            <person name="Walton C."/>
            <person name="Young S.K."/>
            <person name="Zeng Q."/>
            <person name="Gargeya S."/>
            <person name="Fitzgerald M."/>
            <person name="Haas B."/>
            <person name="Abouelleil A."/>
            <person name="Allen A.W."/>
            <person name="Alvarado L."/>
            <person name="Arachchi H.M."/>
            <person name="Berlin A.M."/>
            <person name="Chapman S.B."/>
            <person name="Gainer-Dewar J."/>
            <person name="Goldberg J."/>
            <person name="Griggs A."/>
            <person name="Gujja S."/>
            <person name="Hansen M."/>
            <person name="Howarth C."/>
            <person name="Imamovic A."/>
            <person name="Ireland A."/>
            <person name="Larimer J."/>
            <person name="McCowan C."/>
            <person name="Murphy C."/>
            <person name="Pearson M."/>
            <person name="Poon T.W."/>
            <person name="Priest M."/>
            <person name="Roberts A."/>
            <person name="Saif S."/>
            <person name="Shea T."/>
            <person name="Sisk P."/>
            <person name="Sykes S."/>
            <person name="Wortman J."/>
            <person name="Nusbaum C."/>
            <person name="Birren B."/>
        </authorList>
    </citation>
    <scope>NUCLEOTIDE SEQUENCE [LARGE SCALE GENOMIC DNA]</scope>
    <source>
        <strain evidence="3">A-37</strain>
    </source>
</reference>